<proteinExistence type="predicted"/>
<sequence>MGSGGNINGVCTVHLHLELRNGIIDGPPIGWETLNYYGGKIDGYWIWGYGKNNQYGPEMYNYDGGAVKGNYYWADNFRYWDNGNYIDDVRTAVGENFSCPSHKEDCEDNSIDRNTQFAKVSTGGILNIPILDTNKSSNQIEASNNEWQHGILDSTNQIHYSDDDKAIFIKDISSQT</sequence>
<protein>
    <submittedName>
        <fullName evidence="1">Uncharacterized protein</fullName>
    </submittedName>
</protein>
<reference evidence="1" key="1">
    <citation type="journal article" date="2014" name="Front. Microbiol.">
        <title>High frequency of phylogenetically diverse reductive dehalogenase-homologous genes in deep subseafloor sedimentary metagenomes.</title>
        <authorList>
            <person name="Kawai M."/>
            <person name="Futagami T."/>
            <person name="Toyoda A."/>
            <person name="Takaki Y."/>
            <person name="Nishi S."/>
            <person name="Hori S."/>
            <person name="Arai W."/>
            <person name="Tsubouchi T."/>
            <person name="Morono Y."/>
            <person name="Uchiyama I."/>
            <person name="Ito T."/>
            <person name="Fujiyama A."/>
            <person name="Inagaki F."/>
            <person name="Takami H."/>
        </authorList>
    </citation>
    <scope>NUCLEOTIDE SEQUENCE</scope>
    <source>
        <strain evidence="1">Expedition CK06-06</strain>
    </source>
</reference>
<dbReference type="EMBL" id="BARU01009596">
    <property type="protein sequence ID" value="GAH39118.1"/>
    <property type="molecule type" value="Genomic_DNA"/>
</dbReference>
<name>X1H1H8_9ZZZZ</name>
<comment type="caution">
    <text evidence="1">The sequence shown here is derived from an EMBL/GenBank/DDBJ whole genome shotgun (WGS) entry which is preliminary data.</text>
</comment>
<dbReference type="AlphaFoldDB" id="X1H1H8"/>
<gene>
    <name evidence="1" type="ORF">S03H2_18492</name>
</gene>
<feature type="non-terminal residue" evidence="1">
    <location>
        <position position="176"/>
    </location>
</feature>
<evidence type="ECO:0000313" key="1">
    <source>
        <dbReference type="EMBL" id="GAH39118.1"/>
    </source>
</evidence>
<organism evidence="1">
    <name type="scientific">marine sediment metagenome</name>
    <dbReference type="NCBI Taxonomy" id="412755"/>
    <lineage>
        <taxon>unclassified sequences</taxon>
        <taxon>metagenomes</taxon>
        <taxon>ecological metagenomes</taxon>
    </lineage>
</organism>
<accession>X1H1H8</accession>